<evidence type="ECO:0000256" key="8">
    <source>
        <dbReference type="RuleBase" id="RU079119"/>
    </source>
</evidence>
<comment type="domain">
    <text evidence="8">The DHHC domain is required for palmitoyltransferase activity.</text>
</comment>
<protein>
    <recommendedName>
        <fullName evidence="8">S-acyltransferase</fullName>
        <ecNumber evidence="8">2.3.1.225</ecNumber>
    </recommendedName>
    <alternativeName>
        <fullName evidence="8">Palmitoyltransferase</fullName>
    </alternativeName>
</protein>
<dbReference type="Gramene" id="OMERI12G03070.1">
    <property type="protein sequence ID" value="OMERI12G03070.1"/>
    <property type="gene ID" value="OMERI12G03070"/>
</dbReference>
<dbReference type="GO" id="GO:0016020">
    <property type="term" value="C:membrane"/>
    <property type="evidence" value="ECO:0007669"/>
    <property type="project" value="UniProtKB-SubCell"/>
</dbReference>
<comment type="similarity">
    <text evidence="2 8">Belongs to the DHHC palmitoyltransferase family.</text>
</comment>
<accession>A0A0E0FA66</accession>
<dbReference type="eggNOG" id="KOG1311">
    <property type="taxonomic scope" value="Eukaryota"/>
</dbReference>
<name>A0A0E0FA66_9ORYZ</name>
<dbReference type="PANTHER" id="PTHR22883">
    <property type="entry name" value="ZINC FINGER DHHC DOMAIN CONTAINING PROTEIN"/>
    <property type="match status" value="1"/>
</dbReference>
<evidence type="ECO:0000256" key="3">
    <source>
        <dbReference type="ARBA" id="ARBA00022679"/>
    </source>
</evidence>
<feature type="transmembrane region" description="Helical" evidence="8">
    <location>
        <begin position="201"/>
        <end position="226"/>
    </location>
</feature>
<dbReference type="PROSITE" id="PS50216">
    <property type="entry name" value="DHHC"/>
    <property type="match status" value="1"/>
</dbReference>
<organism evidence="11">
    <name type="scientific">Oryza meridionalis</name>
    <dbReference type="NCBI Taxonomy" id="40149"/>
    <lineage>
        <taxon>Eukaryota</taxon>
        <taxon>Viridiplantae</taxon>
        <taxon>Streptophyta</taxon>
        <taxon>Embryophyta</taxon>
        <taxon>Tracheophyta</taxon>
        <taxon>Spermatophyta</taxon>
        <taxon>Magnoliopsida</taxon>
        <taxon>Liliopsida</taxon>
        <taxon>Poales</taxon>
        <taxon>Poaceae</taxon>
        <taxon>BOP clade</taxon>
        <taxon>Oryzoideae</taxon>
        <taxon>Oryzeae</taxon>
        <taxon>Oryzinae</taxon>
        <taxon>Oryza</taxon>
    </lineage>
</organism>
<feature type="domain" description="Palmitoyltransferase DHHC" evidence="10">
    <location>
        <begin position="157"/>
        <end position="281"/>
    </location>
</feature>
<dbReference type="EnsemblPlants" id="OMERI12G03070.3">
    <property type="protein sequence ID" value="OMERI12G03070.3"/>
    <property type="gene ID" value="OMERI12G03070"/>
</dbReference>
<dbReference type="Gramene" id="OMERI12G03070.3">
    <property type="protein sequence ID" value="OMERI12G03070.3"/>
    <property type="gene ID" value="OMERI12G03070"/>
</dbReference>
<reference evidence="11" key="2">
    <citation type="submission" date="2018-05" db="EMBL/GenBank/DDBJ databases">
        <title>OmerRS3 (Oryza meridionalis Reference Sequence Version 3).</title>
        <authorList>
            <person name="Zhang J."/>
            <person name="Kudrna D."/>
            <person name="Lee S."/>
            <person name="Talag J."/>
            <person name="Welchert J."/>
            <person name="Wing R.A."/>
        </authorList>
    </citation>
    <scope>NUCLEOTIDE SEQUENCE [LARGE SCALE GENOMIC DNA]</scope>
    <source>
        <strain evidence="11">OR44</strain>
    </source>
</reference>
<keyword evidence="6 8" id="KW-0472">Membrane</keyword>
<dbReference type="EC" id="2.3.1.225" evidence="8"/>
<proteinExistence type="inferred from homology"/>
<keyword evidence="4 8" id="KW-0812">Transmembrane</keyword>
<dbReference type="AlphaFoldDB" id="A0A0E0FA66"/>
<comment type="catalytic activity">
    <reaction evidence="8">
        <text>L-cysteinyl-[protein] + hexadecanoyl-CoA = S-hexadecanoyl-L-cysteinyl-[protein] + CoA</text>
        <dbReference type="Rhea" id="RHEA:36683"/>
        <dbReference type="Rhea" id="RHEA-COMP:10131"/>
        <dbReference type="Rhea" id="RHEA-COMP:11032"/>
        <dbReference type="ChEBI" id="CHEBI:29950"/>
        <dbReference type="ChEBI" id="CHEBI:57287"/>
        <dbReference type="ChEBI" id="CHEBI:57379"/>
        <dbReference type="ChEBI" id="CHEBI:74151"/>
        <dbReference type="EC" id="2.3.1.225"/>
    </reaction>
</comment>
<dbReference type="PANTHER" id="PTHR22883:SF320">
    <property type="entry name" value="S-ACYLTRANSFERASE"/>
    <property type="match status" value="1"/>
</dbReference>
<reference evidence="11" key="1">
    <citation type="submission" date="2015-04" db="UniProtKB">
        <authorList>
            <consortium name="EnsemblPlants"/>
        </authorList>
    </citation>
    <scope>IDENTIFICATION</scope>
</reference>
<evidence type="ECO:0000259" key="10">
    <source>
        <dbReference type="Pfam" id="PF01529"/>
    </source>
</evidence>
<dbReference type="InterPro" id="IPR001594">
    <property type="entry name" value="Palmitoyltrfase_DHHC"/>
</dbReference>
<keyword evidence="5 8" id="KW-1133">Transmembrane helix</keyword>
<dbReference type="HOGENOM" id="CLU_018741_7_2_1"/>
<feature type="compositionally biased region" description="Low complexity" evidence="9">
    <location>
        <begin position="425"/>
        <end position="441"/>
    </location>
</feature>
<evidence type="ECO:0000256" key="5">
    <source>
        <dbReference type="ARBA" id="ARBA00022989"/>
    </source>
</evidence>
<keyword evidence="12" id="KW-1185">Reference proteome</keyword>
<feature type="transmembrane region" description="Helical" evidence="8">
    <location>
        <begin position="84"/>
        <end position="102"/>
    </location>
</feature>
<evidence type="ECO:0000313" key="12">
    <source>
        <dbReference type="Proteomes" id="UP000008021"/>
    </source>
</evidence>
<evidence type="ECO:0000256" key="2">
    <source>
        <dbReference type="ARBA" id="ARBA00008574"/>
    </source>
</evidence>
<dbReference type="Proteomes" id="UP000008021">
    <property type="component" value="Chromosome 12"/>
</dbReference>
<evidence type="ECO:0000256" key="6">
    <source>
        <dbReference type="ARBA" id="ARBA00023136"/>
    </source>
</evidence>
<evidence type="ECO:0000256" key="7">
    <source>
        <dbReference type="ARBA" id="ARBA00023315"/>
    </source>
</evidence>
<feature type="compositionally biased region" description="Polar residues" evidence="9">
    <location>
        <begin position="452"/>
        <end position="469"/>
    </location>
</feature>
<evidence type="ECO:0000256" key="1">
    <source>
        <dbReference type="ARBA" id="ARBA00004141"/>
    </source>
</evidence>
<feature type="transmembrane region" description="Helical" evidence="8">
    <location>
        <begin position="46"/>
        <end position="63"/>
    </location>
</feature>
<dbReference type="EnsemblPlants" id="OMERI12G03070.1">
    <property type="protein sequence ID" value="OMERI12G03070.1"/>
    <property type="gene ID" value="OMERI12G03070"/>
</dbReference>
<sequence>MIMASSQEFEANDPQQLHAKPKRLYQVWKGNNIFLCGGRLIIGPDAASLLLSMFLILGPAIVFSYQMESTIHRSQQRMRRAAQLIVIITTAADLFFLFMTSARDPGIVPRNTRAPPEADEFLGSTTPSIEWSSGRTPRMRFHRAKDVTVNGFTVKVKFCESCLRYRPPRSSHCSICNNCVEKFDHHCPWVGQCIGLRNYRYFFLFVATSTFLCIIVFIFSWVNVYYERGDNGGSIWKALRKETYSFVLIIYTFIVVWFVGGLTVFHLYLISTNQTTYENFRYHYNKKDNPYRKSVAANFVEVFFTKIPPPQNNFRSWVGEGALEAGFYTPYIALDLTDPREKIDLEMGNKDILVGGMQIPTVLQNIDYGSFEDNPDDKNRNEDDRLVPFASTWAQKANEVARTSEIATVEYKDEISEDDGKEIISSNTSSEQTSTEANAAASEDESNEDNAGKSNSSDRSSTQNLGDVN</sequence>
<dbReference type="GO" id="GO:0005783">
    <property type="term" value="C:endoplasmic reticulum"/>
    <property type="evidence" value="ECO:0007669"/>
    <property type="project" value="TreeGrafter"/>
</dbReference>
<feature type="region of interest" description="Disordered" evidence="9">
    <location>
        <begin position="413"/>
        <end position="469"/>
    </location>
</feature>
<dbReference type="InterPro" id="IPR039859">
    <property type="entry name" value="PFA4/ZDH16/20/ERF2-like"/>
</dbReference>
<dbReference type="GO" id="GO:0019706">
    <property type="term" value="F:protein-cysteine S-palmitoyltransferase activity"/>
    <property type="evidence" value="ECO:0007669"/>
    <property type="project" value="UniProtKB-EC"/>
</dbReference>
<dbReference type="GO" id="GO:0006612">
    <property type="term" value="P:protein targeting to membrane"/>
    <property type="evidence" value="ECO:0007669"/>
    <property type="project" value="TreeGrafter"/>
</dbReference>
<feature type="transmembrane region" description="Helical" evidence="8">
    <location>
        <begin position="246"/>
        <end position="269"/>
    </location>
</feature>
<keyword evidence="3 8" id="KW-0808">Transferase</keyword>
<keyword evidence="7 8" id="KW-0012">Acyltransferase</keyword>
<evidence type="ECO:0000313" key="11">
    <source>
        <dbReference type="EnsemblPlants" id="OMERI12G03070.3"/>
    </source>
</evidence>
<dbReference type="GO" id="GO:0005794">
    <property type="term" value="C:Golgi apparatus"/>
    <property type="evidence" value="ECO:0007669"/>
    <property type="project" value="TreeGrafter"/>
</dbReference>
<dbReference type="Pfam" id="PF01529">
    <property type="entry name" value="DHHC"/>
    <property type="match status" value="1"/>
</dbReference>
<evidence type="ECO:0000256" key="9">
    <source>
        <dbReference type="SAM" id="MobiDB-lite"/>
    </source>
</evidence>
<evidence type="ECO:0000256" key="4">
    <source>
        <dbReference type="ARBA" id="ARBA00022692"/>
    </source>
</evidence>
<comment type="subcellular location">
    <subcellularLocation>
        <location evidence="1">Membrane</location>
        <topology evidence="1">Multi-pass membrane protein</topology>
    </subcellularLocation>
</comment>